<dbReference type="EMBL" id="QEXV01000007">
    <property type="protein sequence ID" value="PWE16445.1"/>
    <property type="molecule type" value="Genomic_DNA"/>
</dbReference>
<evidence type="ECO:0000313" key="2">
    <source>
        <dbReference type="EMBL" id="PWE16445.1"/>
    </source>
</evidence>
<evidence type="ECO:0000313" key="3">
    <source>
        <dbReference type="Proteomes" id="UP000245168"/>
    </source>
</evidence>
<dbReference type="SUPFAM" id="SSF51556">
    <property type="entry name" value="Metallo-dependent hydrolases"/>
    <property type="match status" value="1"/>
</dbReference>
<feature type="signal peptide" evidence="1">
    <location>
        <begin position="1"/>
        <end position="21"/>
    </location>
</feature>
<dbReference type="RefSeq" id="WP_109253947.1">
    <property type="nucleotide sequence ID" value="NZ_QEXV01000007.1"/>
</dbReference>
<dbReference type="Gene3D" id="3.20.20.140">
    <property type="entry name" value="Metal-dependent hydrolases"/>
    <property type="match status" value="1"/>
</dbReference>
<accession>A0A2U2BR18</accession>
<dbReference type="AlphaFoldDB" id="A0A2U2BR18"/>
<keyword evidence="1" id="KW-0732">Signal</keyword>
<dbReference type="InterPro" id="IPR032466">
    <property type="entry name" value="Metal_Hydrolase"/>
</dbReference>
<proteinExistence type="predicted"/>
<dbReference type="PANTHER" id="PTHR10443">
    <property type="entry name" value="MICROSOMAL DIPEPTIDASE"/>
    <property type="match status" value="1"/>
</dbReference>
<dbReference type="OrthoDB" id="9804920at2"/>
<dbReference type="PROSITE" id="PS51365">
    <property type="entry name" value="RENAL_DIPEPTIDASE_2"/>
    <property type="match status" value="1"/>
</dbReference>
<comment type="caution">
    <text evidence="2">The sequence shown here is derived from an EMBL/GenBank/DDBJ whole genome shotgun (WGS) entry which is preliminary data.</text>
</comment>
<dbReference type="PANTHER" id="PTHR10443:SF12">
    <property type="entry name" value="DIPEPTIDASE"/>
    <property type="match status" value="1"/>
</dbReference>
<dbReference type="InterPro" id="IPR008257">
    <property type="entry name" value="Pept_M19"/>
</dbReference>
<organism evidence="2 3">
    <name type="scientific">Marinicauda salina</name>
    <dbReference type="NCBI Taxonomy" id="2135793"/>
    <lineage>
        <taxon>Bacteria</taxon>
        <taxon>Pseudomonadati</taxon>
        <taxon>Pseudomonadota</taxon>
        <taxon>Alphaproteobacteria</taxon>
        <taxon>Maricaulales</taxon>
        <taxon>Maricaulaceae</taxon>
        <taxon>Marinicauda</taxon>
    </lineage>
</organism>
<name>A0A2U2BR18_9PROT</name>
<evidence type="ECO:0000256" key="1">
    <source>
        <dbReference type="SAM" id="SignalP"/>
    </source>
</evidence>
<protein>
    <submittedName>
        <fullName evidence="2">Membrane dipeptidase</fullName>
    </submittedName>
</protein>
<dbReference type="Gene3D" id="1.10.287.650">
    <property type="entry name" value="L27 domain"/>
    <property type="match status" value="1"/>
</dbReference>
<dbReference type="CDD" id="cd01301">
    <property type="entry name" value="rDP_like"/>
    <property type="match status" value="1"/>
</dbReference>
<dbReference type="GO" id="GO:0006508">
    <property type="term" value="P:proteolysis"/>
    <property type="evidence" value="ECO:0007669"/>
    <property type="project" value="InterPro"/>
</dbReference>
<dbReference type="Proteomes" id="UP000245168">
    <property type="component" value="Unassembled WGS sequence"/>
</dbReference>
<dbReference type="Pfam" id="PF01244">
    <property type="entry name" value="Peptidase_M19"/>
    <property type="match status" value="1"/>
</dbReference>
<feature type="chain" id="PRO_5015483126" evidence="1">
    <location>
        <begin position="22"/>
        <end position="415"/>
    </location>
</feature>
<keyword evidence="3" id="KW-1185">Reference proteome</keyword>
<sequence>MIVRTLAASAAALFAVSSAFAGETEAELESRARAIHDRVIALDTHVDIDAGYATWRLDPGGFTRAQVDLPKMRAGGLDAAFFIVYVGQGELTEEAYAEARATADEKYAAITRMIRAYPGEIGLATTADEVEAIAASGRRVALIGMENAWPLGPSVEDVPMWAERGVRYMSITHFGNNQFGGSSNPDLTRGDSPIDPGLSDLGRDLVAALNDNGIMVDISHVGPTTMREAIELSRAPVIASHSGARVLRDHPRNLDDEQLRLIRDNGGVAQMVAFRGYVGEVAPELREAQEALIAEMGLDTKEGREAASDATWTRYDARLEALREEHGDVTVADFVDHIDHAVEVAGIDHVGIASDFDGGGGVLGWDDASETLAVTVELVRRGYSEEDIAKIWGGNVLRVMRAVEAAANPDDAAGE</sequence>
<dbReference type="GO" id="GO:0070573">
    <property type="term" value="F:metallodipeptidase activity"/>
    <property type="evidence" value="ECO:0007669"/>
    <property type="project" value="InterPro"/>
</dbReference>
<gene>
    <name evidence="2" type="ORF">DDZ18_13590</name>
</gene>
<reference evidence="3" key="1">
    <citation type="submission" date="2018-05" db="EMBL/GenBank/DDBJ databases">
        <authorList>
            <person name="Liu B.-T."/>
        </authorList>
    </citation>
    <scope>NUCLEOTIDE SEQUENCE [LARGE SCALE GENOMIC DNA]</scope>
    <source>
        <strain evidence="3">WD6-1</strain>
    </source>
</reference>